<accession>A0ABW4ZQC3</accession>
<sequence length="385" mass="44516">MLTLRLNLQDARGASVSQVFENVNFIPLETTKESLFGNISQLKTLKGHYIIFDYDTRAVLIFSSTGKFRAKIDGRMINEGDTEEKGKTQFYGFEIRPHQEDSIIAINSNKHLHCFNLDGKRVAKILSKDAYTRDMILPGSDAKVRPGYVRKLGNDSTHYEFAILTKTDTLPYFPFDIDRYKKDEFWDGAKFFSYGIPGEMFFVNLHGFNLYKVTPSKLSLAYRIILPASNTLPQDFNTNPIYVKKRGEFFRSNPNVFYRISFAYQIHNNLYMQMSCFASPSEVKKAIIYNLKTTEMTSLQDLQPDSLSHFLPVNDAGHYYDFVNRGFLLLKDDYLYTSYSSLAMFSFKEQLGDTQKTFSPLLDEYFKTQNRKSNPVIVQLKPKKN</sequence>
<keyword evidence="2" id="KW-1185">Reference proteome</keyword>
<dbReference type="RefSeq" id="WP_255904527.1">
    <property type="nucleotide sequence ID" value="NZ_JAFMZO010000004.1"/>
</dbReference>
<organism evidence="1 2">
    <name type="scientific">Paradesertivirga mongoliensis</name>
    <dbReference type="NCBI Taxonomy" id="2100740"/>
    <lineage>
        <taxon>Bacteria</taxon>
        <taxon>Pseudomonadati</taxon>
        <taxon>Bacteroidota</taxon>
        <taxon>Sphingobacteriia</taxon>
        <taxon>Sphingobacteriales</taxon>
        <taxon>Sphingobacteriaceae</taxon>
        <taxon>Paradesertivirga</taxon>
    </lineage>
</organism>
<comment type="caution">
    <text evidence="1">The sequence shown here is derived from an EMBL/GenBank/DDBJ whole genome shotgun (WGS) entry which is preliminary data.</text>
</comment>
<protein>
    <submittedName>
        <fullName evidence="1">6-bladed beta-propeller</fullName>
    </submittedName>
</protein>
<dbReference type="Proteomes" id="UP001597387">
    <property type="component" value="Unassembled WGS sequence"/>
</dbReference>
<dbReference type="EMBL" id="JBHUHZ010000003">
    <property type="protein sequence ID" value="MFD2164120.1"/>
    <property type="molecule type" value="Genomic_DNA"/>
</dbReference>
<dbReference type="Pfam" id="PF17170">
    <property type="entry name" value="DUF5128"/>
    <property type="match status" value="1"/>
</dbReference>
<proteinExistence type="predicted"/>
<evidence type="ECO:0000313" key="1">
    <source>
        <dbReference type="EMBL" id="MFD2164120.1"/>
    </source>
</evidence>
<reference evidence="2" key="1">
    <citation type="journal article" date="2019" name="Int. J. Syst. Evol. Microbiol.">
        <title>The Global Catalogue of Microorganisms (GCM) 10K type strain sequencing project: providing services to taxonomists for standard genome sequencing and annotation.</title>
        <authorList>
            <consortium name="The Broad Institute Genomics Platform"/>
            <consortium name="The Broad Institute Genome Sequencing Center for Infectious Disease"/>
            <person name="Wu L."/>
            <person name="Ma J."/>
        </authorList>
    </citation>
    <scope>NUCLEOTIDE SEQUENCE [LARGE SCALE GENOMIC DNA]</scope>
    <source>
        <strain evidence="2">KCTC 42217</strain>
    </source>
</reference>
<evidence type="ECO:0000313" key="2">
    <source>
        <dbReference type="Proteomes" id="UP001597387"/>
    </source>
</evidence>
<name>A0ABW4ZQC3_9SPHI</name>
<gene>
    <name evidence="1" type="ORF">ACFSJU_17055</name>
</gene>